<dbReference type="SMART" id="SM00363">
    <property type="entry name" value="S4"/>
    <property type="match status" value="1"/>
</dbReference>
<gene>
    <name evidence="3" type="ORF">ABC974_10700</name>
</gene>
<dbReference type="Proteomes" id="UP001419910">
    <property type="component" value="Unassembled WGS sequence"/>
</dbReference>
<reference evidence="3 4" key="1">
    <citation type="submission" date="2024-05" db="EMBL/GenBank/DDBJ databases">
        <authorList>
            <person name="Liu Q."/>
            <person name="Xin Y.-H."/>
        </authorList>
    </citation>
    <scope>NUCLEOTIDE SEQUENCE [LARGE SCALE GENOMIC DNA]</scope>
    <source>
        <strain evidence="3 4">CGMCC 1.10181</strain>
    </source>
</reference>
<evidence type="ECO:0000256" key="1">
    <source>
        <dbReference type="PROSITE-ProRule" id="PRU00182"/>
    </source>
</evidence>
<proteinExistence type="predicted"/>
<evidence type="ECO:0000313" key="4">
    <source>
        <dbReference type="Proteomes" id="UP001419910"/>
    </source>
</evidence>
<dbReference type="InterPro" id="IPR002942">
    <property type="entry name" value="S4_RNA-bd"/>
</dbReference>
<dbReference type="InterPro" id="IPR036986">
    <property type="entry name" value="S4_RNA-bd_sf"/>
</dbReference>
<name>A0ABU9Y2R9_9SPHN</name>
<dbReference type="RefSeq" id="WP_343888692.1">
    <property type="nucleotide sequence ID" value="NZ_BAAAEH010000010.1"/>
</dbReference>
<organism evidence="3 4">
    <name type="scientific">Sphingomonas oligophenolica</name>
    <dbReference type="NCBI Taxonomy" id="301154"/>
    <lineage>
        <taxon>Bacteria</taxon>
        <taxon>Pseudomonadati</taxon>
        <taxon>Pseudomonadota</taxon>
        <taxon>Alphaproteobacteria</taxon>
        <taxon>Sphingomonadales</taxon>
        <taxon>Sphingomonadaceae</taxon>
        <taxon>Sphingomonas</taxon>
    </lineage>
</organism>
<dbReference type="SUPFAM" id="SSF55174">
    <property type="entry name" value="Alpha-L RNA-binding motif"/>
    <property type="match status" value="1"/>
</dbReference>
<feature type="domain" description="RNA-binding S4" evidence="2">
    <location>
        <begin position="1"/>
        <end position="63"/>
    </location>
</feature>
<evidence type="ECO:0000313" key="3">
    <source>
        <dbReference type="EMBL" id="MEN2790096.1"/>
    </source>
</evidence>
<dbReference type="EMBL" id="JBDIME010000007">
    <property type="protein sequence ID" value="MEN2790096.1"/>
    <property type="molecule type" value="Genomic_DNA"/>
</dbReference>
<comment type="caution">
    <text evidence="3">The sequence shown here is derived from an EMBL/GenBank/DDBJ whole genome shotgun (WGS) entry which is preliminary data.</text>
</comment>
<sequence length="100" mass="11010">MRLDRFLWFARFARTRSAAQALAQAGNVRVDGRRVERGHVPVRIGSTLAFLQGDRVRAIRVEKLPPRRGPAPEAQACYVDLLAENVSQEPRGVDGDGDGA</sequence>
<dbReference type="Gene3D" id="3.10.290.10">
    <property type="entry name" value="RNA-binding S4 domain"/>
    <property type="match status" value="1"/>
</dbReference>
<keyword evidence="1" id="KW-0694">RNA-binding</keyword>
<protein>
    <submittedName>
        <fullName evidence="3">S4 domain-containing protein</fullName>
    </submittedName>
</protein>
<keyword evidence="4" id="KW-1185">Reference proteome</keyword>
<accession>A0ABU9Y2R9</accession>
<dbReference type="CDD" id="cd00165">
    <property type="entry name" value="S4"/>
    <property type="match status" value="1"/>
</dbReference>
<dbReference type="PROSITE" id="PS50889">
    <property type="entry name" value="S4"/>
    <property type="match status" value="1"/>
</dbReference>
<evidence type="ECO:0000259" key="2">
    <source>
        <dbReference type="SMART" id="SM00363"/>
    </source>
</evidence>
<dbReference type="Pfam" id="PF01479">
    <property type="entry name" value="S4"/>
    <property type="match status" value="1"/>
</dbReference>